<name>A0AA39GDT5_SARSR</name>
<dbReference type="PROSITE" id="PS50405">
    <property type="entry name" value="GST_CTER"/>
    <property type="match status" value="1"/>
</dbReference>
<feature type="domain" description="GST C-terminal" evidence="3">
    <location>
        <begin position="148"/>
        <end position="299"/>
    </location>
</feature>
<comment type="similarity">
    <text evidence="1">Belongs to the GST superfamily.</text>
</comment>
<dbReference type="InterPro" id="IPR010987">
    <property type="entry name" value="Glutathione-S-Trfase_C-like"/>
</dbReference>
<dbReference type="EMBL" id="JAPDFR010000007">
    <property type="protein sequence ID" value="KAK0384853.1"/>
    <property type="molecule type" value="Genomic_DNA"/>
</dbReference>
<dbReference type="SUPFAM" id="SSF47616">
    <property type="entry name" value="GST C-terminal domain-like"/>
    <property type="match status" value="1"/>
</dbReference>
<dbReference type="CDD" id="cd03189">
    <property type="entry name" value="GST_C_GTT1_like"/>
    <property type="match status" value="1"/>
</dbReference>
<dbReference type="InterPro" id="IPR036249">
    <property type="entry name" value="Thioredoxin-like_sf"/>
</dbReference>
<dbReference type="AlphaFoldDB" id="A0AA39GDT5"/>
<evidence type="ECO:0000313" key="5">
    <source>
        <dbReference type="Proteomes" id="UP001175261"/>
    </source>
</evidence>
<dbReference type="InterPro" id="IPR004045">
    <property type="entry name" value="Glutathione_S-Trfase_N"/>
</dbReference>
<evidence type="ECO:0008006" key="6">
    <source>
        <dbReference type="Google" id="ProtNLM"/>
    </source>
</evidence>
<dbReference type="PANTHER" id="PTHR44051:SF9">
    <property type="entry name" value="GLUTATHIONE S-TRANSFERASE 1"/>
    <property type="match status" value="1"/>
</dbReference>
<comment type="caution">
    <text evidence="4">The sequence shown here is derived from an EMBL/GenBank/DDBJ whole genome shotgun (WGS) entry which is preliminary data.</text>
</comment>
<accession>A0AA39GDT5</accession>
<dbReference type="InterPro" id="IPR040079">
    <property type="entry name" value="Glutathione_S-Trfase"/>
</dbReference>
<dbReference type="PANTHER" id="PTHR44051">
    <property type="entry name" value="GLUTATHIONE S-TRANSFERASE-RELATED"/>
    <property type="match status" value="1"/>
</dbReference>
<dbReference type="SFLD" id="SFLDG00358">
    <property type="entry name" value="Main_(cytGST)"/>
    <property type="match status" value="1"/>
</dbReference>
<proteinExistence type="inferred from homology"/>
<dbReference type="Proteomes" id="UP001175261">
    <property type="component" value="Unassembled WGS sequence"/>
</dbReference>
<dbReference type="CDD" id="cd03046">
    <property type="entry name" value="GST_N_GTT1_like"/>
    <property type="match status" value="1"/>
</dbReference>
<reference evidence="4" key="1">
    <citation type="submission" date="2022-10" db="EMBL/GenBank/DDBJ databases">
        <title>Determination and structural analysis of whole genome sequence of Sarocladium strictum F4-1.</title>
        <authorList>
            <person name="Hu L."/>
            <person name="Jiang Y."/>
        </authorList>
    </citation>
    <scope>NUCLEOTIDE SEQUENCE</scope>
    <source>
        <strain evidence="4">F4-1</strain>
    </source>
</reference>
<dbReference type="Gene3D" id="3.40.30.10">
    <property type="entry name" value="Glutaredoxin"/>
    <property type="match status" value="1"/>
</dbReference>
<dbReference type="SFLD" id="SFLDS00019">
    <property type="entry name" value="Glutathione_Transferase_(cytos"/>
    <property type="match status" value="1"/>
</dbReference>
<dbReference type="SUPFAM" id="SSF52833">
    <property type="entry name" value="Thioredoxin-like"/>
    <property type="match status" value="1"/>
</dbReference>
<evidence type="ECO:0000259" key="2">
    <source>
        <dbReference type="PROSITE" id="PS50404"/>
    </source>
</evidence>
<feature type="domain" description="GST N-terminal" evidence="2">
    <location>
        <begin position="42"/>
        <end position="130"/>
    </location>
</feature>
<dbReference type="PROSITE" id="PS50404">
    <property type="entry name" value="GST_NTER"/>
    <property type="match status" value="1"/>
</dbReference>
<gene>
    <name evidence="4" type="ORF">NLU13_7331</name>
</gene>
<dbReference type="Pfam" id="PF13409">
    <property type="entry name" value="GST_N_2"/>
    <property type="match status" value="1"/>
</dbReference>
<dbReference type="Gene3D" id="1.20.1050.10">
    <property type="match status" value="1"/>
</dbReference>
<protein>
    <recommendedName>
        <fullName evidence="6">Glutathione S-transferase</fullName>
    </recommendedName>
</protein>
<keyword evidence="5" id="KW-1185">Reference proteome</keyword>
<evidence type="ECO:0000259" key="3">
    <source>
        <dbReference type="PROSITE" id="PS50405"/>
    </source>
</evidence>
<dbReference type="Pfam" id="PF13410">
    <property type="entry name" value="GST_C_2"/>
    <property type="match status" value="1"/>
</dbReference>
<evidence type="ECO:0000313" key="4">
    <source>
        <dbReference type="EMBL" id="KAK0384853.1"/>
    </source>
</evidence>
<evidence type="ECO:0000256" key="1">
    <source>
        <dbReference type="ARBA" id="ARBA00007409"/>
    </source>
</evidence>
<sequence length="299" mass="33768">MQHFKKYKLTSSQFPARFHVLLTFTQQNKTRALHLIAMASEEPQITLYWLEKSRADRVVWLLEELNAPYNVELFRRTAEFLAPPELAKIHPLGKSPIVSVTPPGEDAKPIILAESAFISTYLCDHLPGGQKLVPKKWKDGMEGKFGGETEEWLRYEYLMHYVEGSLMPPLVLIVVFSTVKSGAPFFVRPIVNIIADRVLSSFVIPTLRKHLGYLEQLLSTSAGGYLCGKDLTAADIIISYAVIAFDGRADQVMTFKEGSWRAAYPKLAAYVDRLKENEGYKRSQAKIKEIEGNDKSSKL</sequence>
<dbReference type="InterPro" id="IPR036282">
    <property type="entry name" value="Glutathione-S-Trfase_C_sf"/>
</dbReference>
<organism evidence="4 5">
    <name type="scientific">Sarocladium strictum</name>
    <name type="common">Black bundle disease fungus</name>
    <name type="synonym">Acremonium strictum</name>
    <dbReference type="NCBI Taxonomy" id="5046"/>
    <lineage>
        <taxon>Eukaryota</taxon>
        <taxon>Fungi</taxon>
        <taxon>Dikarya</taxon>
        <taxon>Ascomycota</taxon>
        <taxon>Pezizomycotina</taxon>
        <taxon>Sordariomycetes</taxon>
        <taxon>Hypocreomycetidae</taxon>
        <taxon>Hypocreales</taxon>
        <taxon>Sarocladiaceae</taxon>
        <taxon>Sarocladium</taxon>
    </lineage>
</organism>